<reference evidence="2 3" key="1">
    <citation type="submission" date="2017-09" db="EMBL/GenBank/DDBJ databases">
        <title>Genome sequence of Lactobacillus brevis D7.</title>
        <authorList>
            <person name="Kwon M.-S."/>
            <person name="Lim S.K."/>
            <person name="Choi H.-J."/>
        </authorList>
    </citation>
    <scope>NUCLEOTIDE SEQUENCE [LARGE SCALE GENOMIC DNA]</scope>
    <source>
        <strain evidence="2 3">D7</strain>
    </source>
</reference>
<gene>
    <name evidence="2" type="ORF">CNR29_08430</name>
</gene>
<evidence type="ECO:0000313" key="2">
    <source>
        <dbReference type="EMBL" id="PBQ24043.1"/>
    </source>
</evidence>
<evidence type="ECO:0000313" key="3">
    <source>
        <dbReference type="Proteomes" id="UP000217918"/>
    </source>
</evidence>
<dbReference type="Gene3D" id="1.20.1500.10">
    <property type="entry name" value="YheA/YmcA-like"/>
    <property type="match status" value="1"/>
</dbReference>
<accession>A0A2A3TUW8</accession>
<proteinExistence type="inferred from homology"/>
<dbReference type="EMBL" id="NVYO01000001">
    <property type="protein sequence ID" value="PBQ24043.1"/>
    <property type="molecule type" value="Genomic_DNA"/>
</dbReference>
<dbReference type="SUPFAM" id="SSF158622">
    <property type="entry name" value="YheA/YmcA-like"/>
    <property type="match status" value="1"/>
</dbReference>
<dbReference type="HAMAP" id="MF_01526">
    <property type="entry name" value="UPF0342"/>
    <property type="match status" value="1"/>
</dbReference>
<dbReference type="Pfam" id="PF06133">
    <property type="entry name" value="Com_YlbF"/>
    <property type="match status" value="1"/>
</dbReference>
<dbReference type="AlphaFoldDB" id="A0A2A3TUW8"/>
<comment type="similarity">
    <text evidence="1">Belongs to the UPF0342 family.</text>
</comment>
<dbReference type="InterPro" id="IPR010368">
    <property type="entry name" value="Com_YlbF"/>
</dbReference>
<protein>
    <recommendedName>
        <fullName evidence="1">UPF0342 protein CNR29_08430</fullName>
    </recommendedName>
</protein>
<evidence type="ECO:0000256" key="1">
    <source>
        <dbReference type="HAMAP-Rule" id="MF_01526"/>
    </source>
</evidence>
<name>A0A2A3TUW8_LEVBR</name>
<sequence>MADKMQALGEQMTQALQETDEFKALKAAFATMKEDDATYKLFKRFQQIQMDLQQKQMAGQQVTDDEMSRARDVADQVAKIEAVKTLMDAERGVNALLNQLNQTITQPIQDIYAG</sequence>
<organism evidence="2 3">
    <name type="scientific">Levilactobacillus brevis</name>
    <name type="common">Lactobacillus brevis</name>
    <dbReference type="NCBI Taxonomy" id="1580"/>
    <lineage>
        <taxon>Bacteria</taxon>
        <taxon>Bacillati</taxon>
        <taxon>Bacillota</taxon>
        <taxon>Bacilli</taxon>
        <taxon>Lactobacillales</taxon>
        <taxon>Lactobacillaceae</taxon>
        <taxon>Levilactobacillus</taxon>
    </lineage>
</organism>
<dbReference type="InterPro" id="IPR023378">
    <property type="entry name" value="YheA/YmcA-like_dom_sf"/>
</dbReference>
<dbReference type="RefSeq" id="WP_024526722.1">
    <property type="nucleotide sequence ID" value="NZ_CAKMBG010000001.1"/>
</dbReference>
<dbReference type="Proteomes" id="UP000217918">
    <property type="component" value="Unassembled WGS sequence"/>
</dbReference>
<comment type="caution">
    <text evidence="2">The sequence shown here is derived from an EMBL/GenBank/DDBJ whole genome shotgun (WGS) entry which is preliminary data.</text>
</comment>